<organism evidence="1 2">
    <name type="scientific">Brachionus plicatilis</name>
    <name type="common">Marine rotifer</name>
    <name type="synonym">Brachionus muelleri</name>
    <dbReference type="NCBI Taxonomy" id="10195"/>
    <lineage>
        <taxon>Eukaryota</taxon>
        <taxon>Metazoa</taxon>
        <taxon>Spiralia</taxon>
        <taxon>Gnathifera</taxon>
        <taxon>Rotifera</taxon>
        <taxon>Eurotatoria</taxon>
        <taxon>Monogononta</taxon>
        <taxon>Pseudotrocha</taxon>
        <taxon>Ploima</taxon>
        <taxon>Brachionidae</taxon>
        <taxon>Brachionus</taxon>
    </lineage>
</organism>
<accession>A0A3M7Q9J8</accession>
<evidence type="ECO:0000313" key="2">
    <source>
        <dbReference type="Proteomes" id="UP000276133"/>
    </source>
</evidence>
<keyword evidence="2" id="KW-1185">Reference proteome</keyword>
<sequence>MLKLGLTNWDCEHIGASHSPDIPSYRTRIGIMIPHPTKIINDSCYAMMILRKLSLICKISSKQINKKINKLPSIQIVDSLAKLQNSCYLTSFYPKEKLRIIYIKSLVDSQNRFDLIAKFAPHRLMHNKKNFDSYKRPSNQFP</sequence>
<protein>
    <submittedName>
        <fullName evidence="1">Uncharacterized protein</fullName>
    </submittedName>
</protein>
<reference evidence="1 2" key="1">
    <citation type="journal article" date="2018" name="Sci. Rep.">
        <title>Genomic signatures of local adaptation to the degree of environmental predictability in rotifers.</title>
        <authorList>
            <person name="Franch-Gras L."/>
            <person name="Hahn C."/>
            <person name="Garcia-Roger E.M."/>
            <person name="Carmona M.J."/>
            <person name="Serra M."/>
            <person name="Gomez A."/>
        </authorList>
    </citation>
    <scope>NUCLEOTIDE SEQUENCE [LARGE SCALE GENOMIC DNA]</scope>
    <source>
        <strain evidence="1">HYR1</strain>
    </source>
</reference>
<dbReference type="AlphaFoldDB" id="A0A3M7Q9J8"/>
<name>A0A3M7Q9J8_BRAPC</name>
<evidence type="ECO:0000313" key="1">
    <source>
        <dbReference type="EMBL" id="RNA07919.1"/>
    </source>
</evidence>
<dbReference type="EMBL" id="REGN01006903">
    <property type="protein sequence ID" value="RNA07919.1"/>
    <property type="molecule type" value="Genomic_DNA"/>
</dbReference>
<comment type="caution">
    <text evidence="1">The sequence shown here is derived from an EMBL/GenBank/DDBJ whole genome shotgun (WGS) entry which is preliminary data.</text>
</comment>
<dbReference type="Proteomes" id="UP000276133">
    <property type="component" value="Unassembled WGS sequence"/>
</dbReference>
<proteinExistence type="predicted"/>
<gene>
    <name evidence="1" type="ORF">BpHYR1_026293</name>
</gene>